<evidence type="ECO:0000259" key="8">
    <source>
        <dbReference type="PROSITE" id="PS50110"/>
    </source>
</evidence>
<dbReference type="PROSITE" id="PS51755">
    <property type="entry name" value="OMPR_PHOB"/>
    <property type="match status" value="1"/>
</dbReference>
<dbReference type="RefSeq" id="WP_095510259.1">
    <property type="nucleotide sequence ID" value="NZ_MQWD01000001.1"/>
</dbReference>
<dbReference type="OrthoDB" id="9790442at2"/>
<dbReference type="PANTHER" id="PTHR48111">
    <property type="entry name" value="REGULATOR OF RPOS"/>
    <property type="match status" value="1"/>
</dbReference>
<accession>A0A271IZN8</accession>
<gene>
    <name evidence="10" type="ORF">BSZ37_09180</name>
</gene>
<organism evidence="10 11">
    <name type="scientific">Rubrivirga marina</name>
    <dbReference type="NCBI Taxonomy" id="1196024"/>
    <lineage>
        <taxon>Bacteria</taxon>
        <taxon>Pseudomonadati</taxon>
        <taxon>Rhodothermota</taxon>
        <taxon>Rhodothermia</taxon>
        <taxon>Rhodothermales</taxon>
        <taxon>Rubricoccaceae</taxon>
        <taxon>Rubrivirga</taxon>
    </lineage>
</organism>
<dbReference type="CDD" id="cd00383">
    <property type="entry name" value="trans_reg_C"/>
    <property type="match status" value="1"/>
</dbReference>
<dbReference type="InterPro" id="IPR011006">
    <property type="entry name" value="CheY-like_superfamily"/>
</dbReference>
<evidence type="ECO:0000256" key="3">
    <source>
        <dbReference type="ARBA" id="ARBA00023015"/>
    </source>
</evidence>
<evidence type="ECO:0000313" key="10">
    <source>
        <dbReference type="EMBL" id="PAP76600.1"/>
    </source>
</evidence>
<dbReference type="PANTHER" id="PTHR48111:SF1">
    <property type="entry name" value="TWO-COMPONENT RESPONSE REGULATOR ORR33"/>
    <property type="match status" value="1"/>
</dbReference>
<dbReference type="GO" id="GO:0000976">
    <property type="term" value="F:transcription cis-regulatory region binding"/>
    <property type="evidence" value="ECO:0007669"/>
    <property type="project" value="TreeGrafter"/>
</dbReference>
<evidence type="ECO:0000256" key="1">
    <source>
        <dbReference type="ARBA" id="ARBA00022553"/>
    </source>
</evidence>
<evidence type="ECO:0000256" key="5">
    <source>
        <dbReference type="ARBA" id="ARBA00023163"/>
    </source>
</evidence>
<dbReference type="Gene3D" id="6.10.250.690">
    <property type="match status" value="1"/>
</dbReference>
<evidence type="ECO:0000256" key="7">
    <source>
        <dbReference type="PROSITE-ProRule" id="PRU01091"/>
    </source>
</evidence>
<sequence>MPDLPILVVDDEHAMREGLRDNLEFEGYAVDEAADGEEALQKLRGGAYRLVVLDVMMPKRSGFEVLREARAAGVATPVILLTAKAEEFDTVRGLEFGADDYVTKPFGLGELLARIKAVLRRTESQTASPAGLARDVVEVGRLRVDLGTYQATSDGEPVAMTHLEVEVLRYFAARPGAVVSRDDLLDEVWGSDVAPTARTVDNFVLKLRQKAEPDPAQPRHFLTVHGVGYKFLP</sequence>
<feature type="domain" description="Response regulatory" evidence="8">
    <location>
        <begin position="5"/>
        <end position="119"/>
    </location>
</feature>
<keyword evidence="5" id="KW-0804">Transcription</keyword>
<evidence type="ECO:0000256" key="2">
    <source>
        <dbReference type="ARBA" id="ARBA00023012"/>
    </source>
</evidence>
<dbReference type="Proteomes" id="UP000216339">
    <property type="component" value="Unassembled WGS sequence"/>
</dbReference>
<evidence type="ECO:0000259" key="9">
    <source>
        <dbReference type="PROSITE" id="PS51755"/>
    </source>
</evidence>
<feature type="domain" description="OmpR/PhoB-type" evidence="9">
    <location>
        <begin position="134"/>
        <end position="233"/>
    </location>
</feature>
<name>A0A271IZN8_9BACT</name>
<dbReference type="Gene3D" id="3.40.50.2300">
    <property type="match status" value="1"/>
</dbReference>
<dbReference type="Pfam" id="PF00486">
    <property type="entry name" value="Trans_reg_C"/>
    <property type="match status" value="1"/>
</dbReference>
<dbReference type="CDD" id="cd17574">
    <property type="entry name" value="REC_OmpR"/>
    <property type="match status" value="1"/>
</dbReference>
<dbReference type="GO" id="GO:0000156">
    <property type="term" value="F:phosphorelay response regulator activity"/>
    <property type="evidence" value="ECO:0007669"/>
    <property type="project" value="TreeGrafter"/>
</dbReference>
<evidence type="ECO:0000256" key="4">
    <source>
        <dbReference type="ARBA" id="ARBA00023125"/>
    </source>
</evidence>
<keyword evidence="3" id="KW-0805">Transcription regulation</keyword>
<dbReference type="GO" id="GO:0032993">
    <property type="term" value="C:protein-DNA complex"/>
    <property type="evidence" value="ECO:0007669"/>
    <property type="project" value="TreeGrafter"/>
</dbReference>
<protein>
    <submittedName>
        <fullName evidence="10">DNA-binding response regulator</fullName>
    </submittedName>
</protein>
<dbReference type="Pfam" id="PF00072">
    <property type="entry name" value="Response_reg"/>
    <property type="match status" value="1"/>
</dbReference>
<dbReference type="SMART" id="SM00862">
    <property type="entry name" value="Trans_reg_C"/>
    <property type="match status" value="1"/>
</dbReference>
<dbReference type="Gene3D" id="1.10.10.10">
    <property type="entry name" value="Winged helix-like DNA-binding domain superfamily/Winged helix DNA-binding domain"/>
    <property type="match status" value="1"/>
</dbReference>
<evidence type="ECO:0000313" key="11">
    <source>
        <dbReference type="Proteomes" id="UP000216339"/>
    </source>
</evidence>
<reference evidence="10 11" key="1">
    <citation type="submission" date="2016-11" db="EMBL/GenBank/DDBJ databases">
        <title>Study of marine rhodopsin-containing bacteria.</title>
        <authorList>
            <person name="Yoshizawa S."/>
            <person name="Kumagai Y."/>
            <person name="Kogure K."/>
        </authorList>
    </citation>
    <scope>NUCLEOTIDE SEQUENCE [LARGE SCALE GENOMIC DNA]</scope>
    <source>
        <strain evidence="10 11">SAORIC-28</strain>
    </source>
</reference>
<dbReference type="PROSITE" id="PS50110">
    <property type="entry name" value="RESPONSE_REGULATORY"/>
    <property type="match status" value="1"/>
</dbReference>
<proteinExistence type="predicted"/>
<keyword evidence="2" id="KW-0902">Two-component regulatory system</keyword>
<comment type="caution">
    <text evidence="10">The sequence shown here is derived from an EMBL/GenBank/DDBJ whole genome shotgun (WGS) entry which is preliminary data.</text>
</comment>
<feature type="DNA-binding region" description="OmpR/PhoB-type" evidence="7">
    <location>
        <begin position="134"/>
        <end position="233"/>
    </location>
</feature>
<dbReference type="GO" id="GO:0006355">
    <property type="term" value="P:regulation of DNA-templated transcription"/>
    <property type="evidence" value="ECO:0007669"/>
    <property type="project" value="InterPro"/>
</dbReference>
<evidence type="ECO:0000256" key="6">
    <source>
        <dbReference type="PROSITE-ProRule" id="PRU00169"/>
    </source>
</evidence>
<dbReference type="InterPro" id="IPR039420">
    <property type="entry name" value="WalR-like"/>
</dbReference>
<keyword evidence="4 7" id="KW-0238">DNA-binding</keyword>
<keyword evidence="1 6" id="KW-0597">Phosphoprotein</keyword>
<dbReference type="FunFam" id="3.40.50.2300:FF:000001">
    <property type="entry name" value="DNA-binding response regulator PhoB"/>
    <property type="match status" value="1"/>
</dbReference>
<dbReference type="InterPro" id="IPR036388">
    <property type="entry name" value="WH-like_DNA-bd_sf"/>
</dbReference>
<dbReference type="InterPro" id="IPR001867">
    <property type="entry name" value="OmpR/PhoB-type_DNA-bd"/>
</dbReference>
<dbReference type="AlphaFoldDB" id="A0A271IZN8"/>
<keyword evidence="11" id="KW-1185">Reference proteome</keyword>
<feature type="modified residue" description="4-aspartylphosphate" evidence="6">
    <location>
        <position position="54"/>
    </location>
</feature>
<dbReference type="SUPFAM" id="SSF52172">
    <property type="entry name" value="CheY-like"/>
    <property type="match status" value="1"/>
</dbReference>
<dbReference type="InterPro" id="IPR001789">
    <property type="entry name" value="Sig_transdc_resp-reg_receiver"/>
</dbReference>
<dbReference type="GO" id="GO:0005829">
    <property type="term" value="C:cytosol"/>
    <property type="evidence" value="ECO:0007669"/>
    <property type="project" value="TreeGrafter"/>
</dbReference>
<dbReference type="EMBL" id="MQWD01000001">
    <property type="protein sequence ID" value="PAP76600.1"/>
    <property type="molecule type" value="Genomic_DNA"/>
</dbReference>
<dbReference type="SMART" id="SM00448">
    <property type="entry name" value="REC"/>
    <property type="match status" value="1"/>
</dbReference>